<evidence type="ECO:0000256" key="7">
    <source>
        <dbReference type="RuleBase" id="RU367113"/>
    </source>
</evidence>
<dbReference type="EMBL" id="RIBY02002478">
    <property type="protein sequence ID" value="KAH9811702.1"/>
    <property type="molecule type" value="Genomic_DNA"/>
</dbReference>
<keyword evidence="7" id="KW-0479">Metal-binding</keyword>
<keyword evidence="10" id="KW-1185">Reference proteome</keyword>
<dbReference type="PANTHER" id="PTHR12395">
    <property type="entry name" value="DOM-3 RELATED"/>
    <property type="match status" value="1"/>
</dbReference>
<keyword evidence="7" id="KW-0540">Nuclease</keyword>
<evidence type="ECO:0000313" key="9">
    <source>
        <dbReference type="EMBL" id="KAH9811702.1"/>
    </source>
</evidence>
<dbReference type="EC" id="3.6.1.-" evidence="7"/>
<sequence length="416" mass="47729">MPAFEFHNLDRFAGSSASIKRPREFAYFSFDEEHRLHPLSDRSLSYYYPPFFSDPGTQNARPDLSAGFDTFRQRDDTLDEHLDALLDTLQAHEERVLSQIENGESQGKIEDVATQADIITWRGMMTKILTAPFDGFSDFEMNATCYQVRKLRLLYCELLVNWRLTCGSFIEENHQYKVDLDRKVTAQPSRQHEASQAMMQYWGYKFETLSVIPKPWAECSREEIEARDAQVVNNHVQYCSIVRTGIGTSSLVIAGEVDAVLGGKPDNPDDPIPWVELKTTAEPPNAQPFEILKFERKLLRFWAQSFLLGVPMIAIGYRTHDGRLVRIQELQTQRIPSLVKQGMCAWNGNVCINFTAGLLDMVKATVGGREGVWRLQKRRNEKQIRIFQIQETGTGEILKNSFKAHREKLRKMQAPS</sequence>
<dbReference type="GO" id="GO:0004518">
    <property type="term" value="F:nuclease activity"/>
    <property type="evidence" value="ECO:0007669"/>
    <property type="project" value="UniProtKB-KW"/>
</dbReference>
<dbReference type="Pfam" id="PF08652">
    <property type="entry name" value="RAI1"/>
    <property type="match status" value="2"/>
</dbReference>
<comment type="similarity">
    <text evidence="2 7">Belongs to the DXO/Dom3Z family.</text>
</comment>
<evidence type="ECO:0000256" key="4">
    <source>
        <dbReference type="ARBA" id="ARBA00044692"/>
    </source>
</evidence>
<keyword evidence="7" id="KW-0694">RNA-binding</keyword>
<dbReference type="GO" id="GO:0046872">
    <property type="term" value="F:metal ion binding"/>
    <property type="evidence" value="ECO:0007669"/>
    <property type="project" value="UniProtKB-KW"/>
</dbReference>
<gene>
    <name evidence="9" type="ORF">Tdes44962_MAKER05849</name>
</gene>
<dbReference type="GO" id="GO:0005829">
    <property type="term" value="C:cytosol"/>
    <property type="evidence" value="ECO:0007669"/>
    <property type="project" value="TreeGrafter"/>
</dbReference>
<feature type="domain" description="RAI1-like" evidence="8">
    <location>
        <begin position="169"/>
        <end position="403"/>
    </location>
</feature>
<dbReference type="Proteomes" id="UP001138500">
    <property type="component" value="Unassembled WGS sequence"/>
</dbReference>
<comment type="catalytic activity">
    <reaction evidence="3">
        <text>a 5'-end (N(7)-methyl 5'-triphosphoguanosine)-ribonucleoside-ribonucleotide in mRNA + H2O = a (N(7)-methyl 5'-triphosphoguanosine)-nucleoside + a 5'-end phospho-ribonucleoside in mRNA + H(+)</text>
        <dbReference type="Rhea" id="RHEA:66928"/>
        <dbReference type="Rhea" id="RHEA-COMP:15692"/>
        <dbReference type="Rhea" id="RHEA-COMP:17313"/>
        <dbReference type="ChEBI" id="CHEBI:15377"/>
        <dbReference type="ChEBI" id="CHEBI:15378"/>
        <dbReference type="ChEBI" id="CHEBI:138282"/>
        <dbReference type="ChEBI" id="CHEBI:172876"/>
        <dbReference type="ChEBI" id="CHEBI:172877"/>
    </reaction>
    <physiologicalReaction direction="left-to-right" evidence="3">
        <dbReference type="Rhea" id="RHEA:66929"/>
    </physiologicalReaction>
</comment>
<organism evidence="9 10">
    <name type="scientific">Teratosphaeria destructans</name>
    <dbReference type="NCBI Taxonomy" id="418781"/>
    <lineage>
        <taxon>Eukaryota</taxon>
        <taxon>Fungi</taxon>
        <taxon>Dikarya</taxon>
        <taxon>Ascomycota</taxon>
        <taxon>Pezizomycotina</taxon>
        <taxon>Dothideomycetes</taxon>
        <taxon>Dothideomycetidae</taxon>
        <taxon>Mycosphaerellales</taxon>
        <taxon>Teratosphaeriaceae</taxon>
        <taxon>Teratosphaeria</taxon>
    </lineage>
</organism>
<dbReference type="PANTHER" id="PTHR12395:SF9">
    <property type="entry name" value="DECAPPING AND EXORIBONUCLEASE PROTEIN"/>
    <property type="match status" value="1"/>
</dbReference>
<dbReference type="GO" id="GO:0034353">
    <property type="term" value="F:mRNA 5'-diphosphatase activity"/>
    <property type="evidence" value="ECO:0007669"/>
    <property type="project" value="TreeGrafter"/>
</dbReference>
<evidence type="ECO:0000256" key="5">
    <source>
        <dbReference type="ARBA" id="ARBA00046211"/>
    </source>
</evidence>
<keyword evidence="7" id="KW-0378">Hydrolase</keyword>
<evidence type="ECO:0000256" key="3">
    <source>
        <dbReference type="ARBA" id="ARBA00044676"/>
    </source>
</evidence>
<reference evidence="9 10" key="2">
    <citation type="journal article" date="2021" name="Curr. Genet.">
        <title>Genetic response to nitrogen starvation in the aggressive Eucalyptus foliar pathogen Teratosphaeria destructans.</title>
        <authorList>
            <person name="Havenga M."/>
            <person name="Wingfield B.D."/>
            <person name="Wingfield M.J."/>
            <person name="Dreyer L.L."/>
            <person name="Roets F."/>
            <person name="Aylward J."/>
        </authorList>
    </citation>
    <scope>NUCLEOTIDE SEQUENCE [LARGE SCALE GENOMIC DNA]</scope>
    <source>
        <strain evidence="9">CMW44962</strain>
    </source>
</reference>
<comment type="caution">
    <text evidence="9">The sequence shown here is derived from an EMBL/GenBank/DDBJ whole genome shotgun (WGS) entry which is preliminary data.</text>
</comment>
<keyword evidence="7" id="KW-0539">Nucleus</keyword>
<dbReference type="OrthoDB" id="5853397at2759"/>
<comment type="catalytic activity">
    <reaction evidence="6">
        <text>a 5'-end NAD(+)-phospho-ribonucleoside in mRNA + H2O = a 5'-end phospho-ribonucleoside in mRNA + NAD(+) + H(+)</text>
        <dbReference type="Rhea" id="RHEA:60880"/>
        <dbReference type="Rhea" id="RHEA-COMP:15692"/>
        <dbReference type="Rhea" id="RHEA-COMP:15698"/>
        <dbReference type="ChEBI" id="CHEBI:15377"/>
        <dbReference type="ChEBI" id="CHEBI:15378"/>
        <dbReference type="ChEBI" id="CHEBI:57540"/>
        <dbReference type="ChEBI" id="CHEBI:138282"/>
        <dbReference type="ChEBI" id="CHEBI:144029"/>
    </reaction>
    <physiologicalReaction direction="left-to-right" evidence="6">
        <dbReference type="Rhea" id="RHEA:60881"/>
    </physiologicalReaction>
</comment>
<dbReference type="GO" id="GO:0005634">
    <property type="term" value="C:nucleus"/>
    <property type="evidence" value="ECO:0007669"/>
    <property type="project" value="UniProtKB-SubCell"/>
</dbReference>
<protein>
    <recommendedName>
        <fullName evidence="7">Decapping nuclease</fullName>
        <ecNumber evidence="7">3.6.1.-</ecNumber>
    </recommendedName>
</protein>
<reference evidence="9 10" key="1">
    <citation type="journal article" date="2018" name="IMA Fungus">
        <title>IMA Genome-F 10: Nine draft genome sequences of Claviceps purpurea s.lat., including C. arundinis, C. humidiphila, and C. cf. spartinae, pseudomolecules for the pitch canker pathogen Fusarium circinatum, draft genome of Davidsoniella eucalypti, Grosmannia galeiformis, Quambalaria eucalypti, and Teratosphaeria destructans.</title>
        <authorList>
            <person name="Wingfield B.D."/>
            <person name="Liu M."/>
            <person name="Nguyen H.D."/>
            <person name="Lane F.A."/>
            <person name="Morgan S.W."/>
            <person name="De Vos L."/>
            <person name="Wilken P.M."/>
            <person name="Duong T.A."/>
            <person name="Aylward J."/>
            <person name="Coetzee M.P."/>
            <person name="Dadej K."/>
            <person name="De Beer Z.W."/>
            <person name="Findlay W."/>
            <person name="Havenga M."/>
            <person name="Kolarik M."/>
            <person name="Menzies J.G."/>
            <person name="Naidoo K."/>
            <person name="Pochopski O."/>
            <person name="Shoukouhi P."/>
            <person name="Santana Q.C."/>
            <person name="Seifert K.A."/>
            <person name="Soal N."/>
            <person name="Steenkamp E.T."/>
            <person name="Tatham C.T."/>
            <person name="van der Nest M.A."/>
            <person name="Wingfield M.J."/>
        </authorList>
    </citation>
    <scope>NUCLEOTIDE SEQUENCE [LARGE SCALE GENOMIC DNA]</scope>
    <source>
        <strain evidence="9">CMW44962</strain>
    </source>
</reference>
<evidence type="ECO:0000313" key="10">
    <source>
        <dbReference type="Proteomes" id="UP001138500"/>
    </source>
</evidence>
<keyword evidence="7" id="KW-0547">Nucleotide-binding</keyword>
<dbReference type="GO" id="GO:0003723">
    <property type="term" value="F:RNA binding"/>
    <property type="evidence" value="ECO:0007669"/>
    <property type="project" value="UniProtKB-KW"/>
</dbReference>
<evidence type="ECO:0000256" key="2">
    <source>
        <dbReference type="ARBA" id="ARBA00006562"/>
    </source>
</evidence>
<comment type="subcellular location">
    <subcellularLocation>
        <location evidence="7">Nucleus</location>
    </subcellularLocation>
</comment>
<evidence type="ECO:0000256" key="6">
    <source>
        <dbReference type="ARBA" id="ARBA00048124"/>
    </source>
</evidence>
<comment type="function">
    <text evidence="5">Decapping enzyme for NAD-capped RNAs: specifically hydrolyzes the nicotinamide adenine dinucleotide (NAD) cap from a subset of RNAs by removing the entire NAD moiety from the 5'-end of an NAD-capped RNA. The NAD-cap is present at the 5'-end of some RNAs and snoRNAs. In contrast to the canonical 5'-end N7 methylguanosine (m7G) cap, the NAD cap promotes mRNA decay. Also acts as a non-canonical decapping enzyme that removes the entire cap structure of m7G capped or incompletely capped RNAs. Has decapping activity toward incomplete 5'-end m7G cap mRNAs such as unmethylated 5'-end-capped RNA (cap0), while it has no activity toward 2'-O-ribose methylated m7G cap (cap1). Also possesses RNA 5'-pyrophosphohydrolase activity by hydrolyzing the 5'-end triphosphate to release pyrophosphates. Stimulates exoribonuclease activity of Rat1, allowing it to degrade RNAs with stable secondary structure more effectively.</text>
</comment>
<name>A0A9W7SIU1_9PEZI</name>
<comment type="cofactor">
    <cofactor evidence="1 7">
        <name>a divalent metal cation</name>
        <dbReference type="ChEBI" id="CHEBI:60240"/>
    </cofactor>
</comment>
<feature type="domain" description="RAI1-like" evidence="8">
    <location>
        <begin position="20"/>
        <end position="147"/>
    </location>
</feature>
<evidence type="ECO:0000259" key="8">
    <source>
        <dbReference type="Pfam" id="PF08652"/>
    </source>
</evidence>
<evidence type="ECO:0000256" key="1">
    <source>
        <dbReference type="ARBA" id="ARBA00001968"/>
    </source>
</evidence>
<proteinExistence type="inferred from homology"/>
<dbReference type="InterPro" id="IPR013961">
    <property type="entry name" value="RAI1"/>
</dbReference>
<dbReference type="GO" id="GO:0000166">
    <property type="term" value="F:nucleotide binding"/>
    <property type="evidence" value="ECO:0007669"/>
    <property type="project" value="UniProtKB-KW"/>
</dbReference>
<dbReference type="InterPro" id="IPR039039">
    <property type="entry name" value="RAI1-like_fam"/>
</dbReference>
<accession>A0A9W7SIU1</accession>
<comment type="catalytic activity">
    <reaction evidence="4">
        <text>a 5'-end triphospho-ribonucleoside in mRNA + H2O = a 5'-end phospho-ribonucleoside in mRNA + diphosphate + H(+)</text>
        <dbReference type="Rhea" id="RHEA:78683"/>
        <dbReference type="Rhea" id="RHEA-COMP:15692"/>
        <dbReference type="Rhea" id="RHEA-COMP:17164"/>
        <dbReference type="ChEBI" id="CHEBI:15377"/>
        <dbReference type="ChEBI" id="CHEBI:15378"/>
        <dbReference type="ChEBI" id="CHEBI:33019"/>
        <dbReference type="ChEBI" id="CHEBI:138282"/>
        <dbReference type="ChEBI" id="CHEBI:167618"/>
    </reaction>
    <physiologicalReaction direction="left-to-right" evidence="4">
        <dbReference type="Rhea" id="RHEA:78684"/>
    </physiologicalReaction>
</comment>
<dbReference type="AlphaFoldDB" id="A0A9W7SIU1"/>
<dbReference type="GO" id="GO:0000956">
    <property type="term" value="P:nuclear-transcribed mRNA catabolic process"/>
    <property type="evidence" value="ECO:0007669"/>
    <property type="project" value="TreeGrafter"/>
</dbReference>
<dbReference type="GO" id="GO:0110155">
    <property type="term" value="P:NAD-cap decapping"/>
    <property type="evidence" value="ECO:0007669"/>
    <property type="project" value="TreeGrafter"/>
</dbReference>